<reference evidence="2 3" key="1">
    <citation type="submission" date="2018-05" db="EMBL/GenBank/DDBJ databases">
        <title>Freshwater and sediment microbial communities from various areas in North America, analyzing microbe dynamics in response to fracking.</title>
        <authorList>
            <person name="Lamendella R."/>
        </authorList>
    </citation>
    <scope>NUCLEOTIDE SEQUENCE [LARGE SCALE GENOMIC DNA]</scope>
    <source>
        <strain evidence="2 3">15_TX</strain>
    </source>
</reference>
<dbReference type="Proteomes" id="UP000247150">
    <property type="component" value="Unassembled WGS sequence"/>
</dbReference>
<dbReference type="SUPFAM" id="SSF56281">
    <property type="entry name" value="Metallo-hydrolase/oxidoreductase"/>
    <property type="match status" value="1"/>
</dbReference>
<dbReference type="CDD" id="cd07726">
    <property type="entry name" value="ST1585-like_MBL-fold"/>
    <property type="match status" value="1"/>
</dbReference>
<protein>
    <submittedName>
        <fullName evidence="2">Metallo-beta-lactamase superfamily protein</fullName>
    </submittedName>
</protein>
<sequence>MKKIEPILHSLGDDITLIDLLEGGQQGKTGCYVIQAEKVTIVETGTSHGAPYILAGLKKLKIDPKEVRYIIVTHIHLDHSGGLGSILPIFQNAEAVVHPRGARHLMNPSKLLKGAQSVYGDDFLQLFGEVLPVPEDRILVKNDNEILDIGRGRVLTFLDTPGHARHHFSIYDSGSKGVFAGDTVGVRYVQQFTGFDFEMIFPIASPPEFDKEALLASIEQLEKLNPNKIFHGHFGVTEPAAYAFERIKKTVEEFEHIAKSCFSPGTKPDTIKEKLKEYMKESIKREGYDEDDLSCLDLDLSLNSQGLFISLDKKVKS</sequence>
<dbReference type="PANTHER" id="PTHR42951:SF22">
    <property type="entry name" value="METALLO BETA-LACTAMASE SUPERFAMILY LIPOPROTEIN"/>
    <property type="match status" value="1"/>
</dbReference>
<dbReference type="Gene3D" id="3.60.15.10">
    <property type="entry name" value="Ribonuclease Z/Hydroxyacylglutathione hydrolase-like"/>
    <property type="match status" value="1"/>
</dbReference>
<evidence type="ECO:0000259" key="1">
    <source>
        <dbReference type="SMART" id="SM00849"/>
    </source>
</evidence>
<dbReference type="InterPro" id="IPR001279">
    <property type="entry name" value="Metallo-B-lactamas"/>
</dbReference>
<organism evidence="2 3">
    <name type="scientific">Cytobacillus oceanisediminis</name>
    <dbReference type="NCBI Taxonomy" id="665099"/>
    <lineage>
        <taxon>Bacteria</taxon>
        <taxon>Bacillati</taxon>
        <taxon>Bacillota</taxon>
        <taxon>Bacilli</taxon>
        <taxon>Bacillales</taxon>
        <taxon>Bacillaceae</taxon>
        <taxon>Cytobacillus</taxon>
    </lineage>
</organism>
<name>A0A2V3A6I0_9BACI</name>
<dbReference type="InterPro" id="IPR050855">
    <property type="entry name" value="NDM-1-like"/>
</dbReference>
<dbReference type="SMART" id="SM00849">
    <property type="entry name" value="Lactamase_B"/>
    <property type="match status" value="1"/>
</dbReference>
<dbReference type="RefSeq" id="WP_110063312.1">
    <property type="nucleotide sequence ID" value="NZ_QGTW01000001.1"/>
</dbReference>
<feature type="domain" description="Metallo-beta-lactamase" evidence="1">
    <location>
        <begin position="28"/>
        <end position="233"/>
    </location>
</feature>
<comment type="caution">
    <text evidence="2">The sequence shown here is derived from an EMBL/GenBank/DDBJ whole genome shotgun (WGS) entry which is preliminary data.</text>
</comment>
<dbReference type="OrthoDB" id="9761531at2"/>
<dbReference type="AlphaFoldDB" id="A0A2V3A6I0"/>
<dbReference type="PANTHER" id="PTHR42951">
    <property type="entry name" value="METALLO-BETA-LACTAMASE DOMAIN-CONTAINING"/>
    <property type="match status" value="1"/>
</dbReference>
<evidence type="ECO:0000313" key="3">
    <source>
        <dbReference type="Proteomes" id="UP000247150"/>
    </source>
</evidence>
<dbReference type="InterPro" id="IPR036866">
    <property type="entry name" value="RibonucZ/Hydroxyglut_hydro"/>
</dbReference>
<gene>
    <name evidence="2" type="ORF">DFO73_101640</name>
</gene>
<dbReference type="EMBL" id="QGTW01000001">
    <property type="protein sequence ID" value="PWW32376.1"/>
    <property type="molecule type" value="Genomic_DNA"/>
</dbReference>
<dbReference type="InterPro" id="IPR037482">
    <property type="entry name" value="ST1585_MBL-fold"/>
</dbReference>
<dbReference type="Pfam" id="PF00753">
    <property type="entry name" value="Lactamase_B"/>
    <property type="match status" value="1"/>
</dbReference>
<accession>A0A2V3A6I0</accession>
<evidence type="ECO:0000313" key="2">
    <source>
        <dbReference type="EMBL" id="PWW32376.1"/>
    </source>
</evidence>
<proteinExistence type="predicted"/>